<dbReference type="Gene3D" id="3.40.50.10130">
    <property type="match status" value="1"/>
</dbReference>
<dbReference type="EMBL" id="DRIE01000016">
    <property type="protein sequence ID" value="HEC56482.1"/>
    <property type="molecule type" value="Genomic_DNA"/>
</dbReference>
<evidence type="ECO:0000256" key="5">
    <source>
        <dbReference type="ARBA" id="ARBA00023125"/>
    </source>
</evidence>
<dbReference type="AlphaFoldDB" id="A0A7J2RZK5"/>
<sequence length="224" mass="25566">KSEKARETVIYVDNREVRSQVVKSLEKLNCNLIFKNMEVGDYVVSERVCIERKSVDDLVNSLFDPERNLFAQLRDLKREYERPVLIIEGDGLYNTKKVAESVIRGAIISIAVDFSIPTLYTRNGEETARLIETIAKREQDASKRGFSPHAKKSSRNLREQQEYIISSISNIGPVSARNLLRYFGSVRNVINAPKEELVKVERIGEITAEKMREVIEARYEGGQG</sequence>
<evidence type="ECO:0000256" key="4">
    <source>
        <dbReference type="ARBA" id="ARBA00022801"/>
    </source>
</evidence>
<dbReference type="Gene3D" id="1.10.150.20">
    <property type="entry name" value="5' to 3' exonuclease, C-terminal subdomain"/>
    <property type="match status" value="1"/>
</dbReference>
<dbReference type="SMART" id="SM00891">
    <property type="entry name" value="ERCC4"/>
    <property type="match status" value="1"/>
</dbReference>
<comment type="caution">
    <text evidence="9">The sequence shown here is derived from an EMBL/GenBank/DDBJ whole genome shotgun (WGS) entry which is preliminary data.</text>
</comment>
<feature type="non-terminal residue" evidence="9">
    <location>
        <position position="1"/>
    </location>
</feature>
<protein>
    <submittedName>
        <fullName evidence="9">Hef nuclease</fullName>
    </submittedName>
</protein>
<evidence type="ECO:0000259" key="7">
    <source>
        <dbReference type="SMART" id="SM00278"/>
    </source>
</evidence>
<proteinExistence type="predicted"/>
<keyword evidence="4" id="KW-0378">Hydrolase</keyword>
<name>A0A7J2RZK5_9EURY</name>
<keyword evidence="2" id="KW-0255">Endonuclease</keyword>
<dbReference type="InterPro" id="IPR006166">
    <property type="entry name" value="ERCC4_domain"/>
</dbReference>
<dbReference type="GO" id="GO:0000014">
    <property type="term" value="F:single-stranded DNA endodeoxyribonuclease activity"/>
    <property type="evidence" value="ECO:0007669"/>
    <property type="project" value="TreeGrafter"/>
</dbReference>
<dbReference type="PANTHER" id="PTHR10150">
    <property type="entry name" value="DNA REPAIR ENDONUCLEASE XPF"/>
    <property type="match status" value="1"/>
</dbReference>
<dbReference type="SMART" id="SM00278">
    <property type="entry name" value="HhH1"/>
    <property type="match status" value="2"/>
</dbReference>
<dbReference type="Pfam" id="PF02732">
    <property type="entry name" value="ERCC4"/>
    <property type="match status" value="1"/>
</dbReference>
<organism evidence="9">
    <name type="scientific">Candidatus Syntropharchaeum butanivorans</name>
    <dbReference type="NCBI Taxonomy" id="1839936"/>
    <lineage>
        <taxon>Archaea</taxon>
        <taxon>Methanobacteriati</taxon>
        <taxon>Methanobacteriota</taxon>
        <taxon>Stenosarchaea group</taxon>
        <taxon>Methanomicrobia</taxon>
        <taxon>Methanosarcinales</taxon>
        <taxon>ANME-2 cluster</taxon>
        <taxon>Candidatus Syntropharchaeum</taxon>
    </lineage>
</organism>
<dbReference type="CDD" id="cd20075">
    <property type="entry name" value="XPF_nuclease_XPF_arch"/>
    <property type="match status" value="1"/>
</dbReference>
<dbReference type="Proteomes" id="UP000885936">
    <property type="component" value="Unassembled WGS sequence"/>
</dbReference>
<evidence type="ECO:0000313" key="9">
    <source>
        <dbReference type="EMBL" id="HEC56482.1"/>
    </source>
</evidence>
<feature type="domain" description="Helix-hairpin-helix DNA-binding motif class 1" evidence="7">
    <location>
        <begin position="195"/>
        <end position="214"/>
    </location>
</feature>
<evidence type="ECO:0000256" key="2">
    <source>
        <dbReference type="ARBA" id="ARBA00022759"/>
    </source>
</evidence>
<dbReference type="InterPro" id="IPR010994">
    <property type="entry name" value="RuvA_2-like"/>
</dbReference>
<keyword evidence="3" id="KW-0227">DNA damage</keyword>
<dbReference type="Pfam" id="PF14520">
    <property type="entry name" value="HHH_5"/>
    <property type="match status" value="1"/>
</dbReference>
<evidence type="ECO:0000259" key="8">
    <source>
        <dbReference type="SMART" id="SM00891"/>
    </source>
</evidence>
<evidence type="ECO:0000256" key="1">
    <source>
        <dbReference type="ARBA" id="ARBA00022722"/>
    </source>
</evidence>
<keyword evidence="5" id="KW-0238">DNA-binding</keyword>
<dbReference type="SUPFAM" id="SSF47781">
    <property type="entry name" value="RuvA domain 2-like"/>
    <property type="match status" value="1"/>
</dbReference>
<dbReference type="GO" id="GO:0003684">
    <property type="term" value="F:damaged DNA binding"/>
    <property type="evidence" value="ECO:0007669"/>
    <property type="project" value="TreeGrafter"/>
</dbReference>
<dbReference type="GO" id="GO:0003697">
    <property type="term" value="F:single-stranded DNA binding"/>
    <property type="evidence" value="ECO:0007669"/>
    <property type="project" value="TreeGrafter"/>
</dbReference>
<dbReference type="GO" id="GO:1901255">
    <property type="term" value="P:nucleotide-excision repair involved in interstrand cross-link repair"/>
    <property type="evidence" value="ECO:0007669"/>
    <property type="project" value="TreeGrafter"/>
</dbReference>
<dbReference type="PANTHER" id="PTHR10150:SF0">
    <property type="entry name" value="DNA REPAIR ENDONUCLEASE XPF"/>
    <property type="match status" value="1"/>
</dbReference>
<dbReference type="GO" id="GO:0000724">
    <property type="term" value="P:double-strand break repair via homologous recombination"/>
    <property type="evidence" value="ECO:0007669"/>
    <property type="project" value="TreeGrafter"/>
</dbReference>
<keyword evidence="1" id="KW-0540">Nuclease</keyword>
<feature type="domain" description="Helix-hairpin-helix DNA-binding motif class 1" evidence="7">
    <location>
        <begin position="163"/>
        <end position="182"/>
    </location>
</feature>
<feature type="domain" description="ERCC4" evidence="8">
    <location>
        <begin position="9"/>
        <end position="91"/>
    </location>
</feature>
<gene>
    <name evidence="9" type="ORF">ENI32_01140</name>
</gene>
<evidence type="ECO:0000256" key="3">
    <source>
        <dbReference type="ARBA" id="ARBA00022763"/>
    </source>
</evidence>
<dbReference type="SUPFAM" id="SSF52980">
    <property type="entry name" value="Restriction endonuclease-like"/>
    <property type="match status" value="1"/>
</dbReference>
<evidence type="ECO:0000256" key="6">
    <source>
        <dbReference type="ARBA" id="ARBA00023204"/>
    </source>
</evidence>
<dbReference type="InterPro" id="IPR011335">
    <property type="entry name" value="Restrct_endonuc-II-like"/>
</dbReference>
<accession>A0A7J2RZK5</accession>
<dbReference type="InterPro" id="IPR003583">
    <property type="entry name" value="Hlx-hairpin-Hlx_DNA-bd_motif"/>
</dbReference>
<keyword evidence="6" id="KW-0234">DNA repair</keyword>
<reference evidence="9" key="1">
    <citation type="journal article" date="2020" name="mSystems">
        <title>Genome- and Community-Level Interaction Insights into Carbon Utilization and Element Cycling Functions of Hydrothermarchaeota in Hydrothermal Sediment.</title>
        <authorList>
            <person name="Zhou Z."/>
            <person name="Liu Y."/>
            <person name="Xu W."/>
            <person name="Pan J."/>
            <person name="Luo Z.H."/>
            <person name="Li M."/>
        </authorList>
    </citation>
    <scope>NUCLEOTIDE SEQUENCE [LARGE SCALE GENOMIC DNA]</scope>
    <source>
        <strain evidence="9">HyVt-386</strain>
    </source>
</reference>